<organism evidence="1 2">
    <name type="scientific">Streblomastix strix</name>
    <dbReference type="NCBI Taxonomy" id="222440"/>
    <lineage>
        <taxon>Eukaryota</taxon>
        <taxon>Metamonada</taxon>
        <taxon>Preaxostyla</taxon>
        <taxon>Oxymonadida</taxon>
        <taxon>Streblomastigidae</taxon>
        <taxon>Streblomastix</taxon>
    </lineage>
</organism>
<evidence type="ECO:0000313" key="1">
    <source>
        <dbReference type="EMBL" id="KAA6380534.1"/>
    </source>
</evidence>
<sequence length="72" mass="8077">MSYNPPPEQDIDLHYVNVDPFVNLNEPPMVIQEQIPPPSLHIHLSNVALFVSINKIISSLMQIAPPLNVLSH</sequence>
<accession>A0A5J4VDU3</accession>
<comment type="caution">
    <text evidence="1">The sequence shown here is derived from an EMBL/GenBank/DDBJ whole genome shotgun (WGS) entry which is preliminary data.</text>
</comment>
<name>A0A5J4VDU3_9EUKA</name>
<reference evidence="1 2" key="1">
    <citation type="submission" date="2019-03" db="EMBL/GenBank/DDBJ databases">
        <title>Single cell metagenomics reveals metabolic interactions within the superorganism composed of flagellate Streblomastix strix and complex community of Bacteroidetes bacteria on its surface.</title>
        <authorList>
            <person name="Treitli S.C."/>
            <person name="Kolisko M."/>
            <person name="Husnik F."/>
            <person name="Keeling P."/>
            <person name="Hampl V."/>
        </authorList>
    </citation>
    <scope>NUCLEOTIDE SEQUENCE [LARGE SCALE GENOMIC DNA]</scope>
    <source>
        <strain evidence="1">ST1C</strain>
    </source>
</reference>
<evidence type="ECO:0000313" key="2">
    <source>
        <dbReference type="Proteomes" id="UP000324800"/>
    </source>
</evidence>
<gene>
    <name evidence="1" type="ORF">EZS28_023939</name>
</gene>
<dbReference type="AlphaFoldDB" id="A0A5J4VDU3"/>
<protein>
    <submittedName>
        <fullName evidence="1">Uncharacterized protein</fullName>
    </submittedName>
</protein>
<dbReference type="EMBL" id="SNRW01007842">
    <property type="protein sequence ID" value="KAA6380534.1"/>
    <property type="molecule type" value="Genomic_DNA"/>
</dbReference>
<dbReference type="Proteomes" id="UP000324800">
    <property type="component" value="Unassembled WGS sequence"/>
</dbReference>
<proteinExistence type="predicted"/>